<dbReference type="Pfam" id="PF01757">
    <property type="entry name" value="Acyl_transf_3"/>
    <property type="match status" value="1"/>
</dbReference>
<dbReference type="GO" id="GO:0016020">
    <property type="term" value="C:membrane"/>
    <property type="evidence" value="ECO:0007669"/>
    <property type="project" value="TreeGrafter"/>
</dbReference>
<dbReference type="InterPro" id="IPR002656">
    <property type="entry name" value="Acyl_transf_3_dom"/>
</dbReference>
<organism evidence="4 5">
    <name type="scientific">Methylosinus sporium</name>
    <dbReference type="NCBI Taxonomy" id="428"/>
    <lineage>
        <taxon>Bacteria</taxon>
        <taxon>Pseudomonadati</taxon>
        <taxon>Pseudomonadota</taxon>
        <taxon>Alphaproteobacteria</taxon>
        <taxon>Hyphomicrobiales</taxon>
        <taxon>Methylocystaceae</taxon>
        <taxon>Methylosinus</taxon>
    </lineage>
</organism>
<dbReference type="GO" id="GO:0016747">
    <property type="term" value="F:acyltransferase activity, transferring groups other than amino-acyl groups"/>
    <property type="evidence" value="ECO:0007669"/>
    <property type="project" value="InterPro"/>
</dbReference>
<feature type="transmembrane region" description="Helical" evidence="2">
    <location>
        <begin position="43"/>
        <end position="67"/>
    </location>
</feature>
<evidence type="ECO:0000256" key="2">
    <source>
        <dbReference type="SAM" id="Phobius"/>
    </source>
</evidence>
<keyword evidence="2" id="KW-0472">Membrane</keyword>
<keyword evidence="2" id="KW-0812">Transmembrane</keyword>
<protein>
    <submittedName>
        <fullName evidence="4">Acyltransferase</fullName>
    </submittedName>
</protein>
<keyword evidence="4" id="KW-0012">Acyltransferase</keyword>
<accession>A0A549ST86</accession>
<feature type="transmembrane region" description="Helical" evidence="2">
    <location>
        <begin position="319"/>
        <end position="342"/>
    </location>
</feature>
<dbReference type="RefSeq" id="WP_142863157.1">
    <property type="nucleotide sequence ID" value="NZ_VJMF01000044.1"/>
</dbReference>
<feature type="transmembrane region" description="Helical" evidence="2">
    <location>
        <begin position="87"/>
        <end position="110"/>
    </location>
</feature>
<feature type="transmembrane region" description="Helical" evidence="2">
    <location>
        <begin position="15"/>
        <end position="31"/>
    </location>
</feature>
<dbReference type="Proteomes" id="UP000316781">
    <property type="component" value="Unassembled WGS sequence"/>
</dbReference>
<evidence type="ECO:0000313" key="4">
    <source>
        <dbReference type="EMBL" id="TRL32788.1"/>
    </source>
</evidence>
<feature type="transmembrane region" description="Helical" evidence="2">
    <location>
        <begin position="284"/>
        <end position="307"/>
    </location>
</feature>
<dbReference type="InterPro" id="IPR050879">
    <property type="entry name" value="Acyltransferase_3"/>
</dbReference>
<evidence type="ECO:0000313" key="5">
    <source>
        <dbReference type="Proteomes" id="UP000316781"/>
    </source>
</evidence>
<evidence type="ECO:0000256" key="1">
    <source>
        <dbReference type="SAM" id="MobiDB-lite"/>
    </source>
</evidence>
<gene>
    <name evidence="4" type="ORF">FM996_11665</name>
</gene>
<reference evidence="4 5" key="1">
    <citation type="submission" date="2019-07" db="EMBL/GenBank/DDBJ databases">
        <title>Ln-dependent methylotrophs.</title>
        <authorList>
            <person name="Tani A."/>
        </authorList>
    </citation>
    <scope>NUCLEOTIDE SEQUENCE [LARGE SCALE GENOMIC DNA]</scope>
    <source>
        <strain evidence="4 5">SM89A</strain>
    </source>
</reference>
<sequence>MQSTNNSARYVVLDSYRFLAASGVVLFHYNIDFQLGLATRFTIVANLSCMVDFFFMLSGFVMVQGYRSRLGSAREYGEFLRARWARIYPLHVLILACYLLLIAIAHLLHVQPNHPEILALSGLPANLLLVQAWGFLDHPSFNVPSWSISAEWFVYLLAPAVFAIVRRVSLSFSMLCSLLMVAAMIVVHNALGAQDWMDLTYQFGMLRALPSFFAGAATAEAICNGQLRGKPSWWTVHALAASALVVLSLDVRRELVLPVFCSLIVFAALADAGKVPSVMKNRVLLVLGESSYALYMSHVLVSVPLLVAARRLHLIETPWTFAFAFASFGITIVLSLLSYRYFERPMRSWITRVAKTPSANPSRDSVSTTSSSSTIRGGD</sequence>
<dbReference type="EMBL" id="VJMF01000044">
    <property type="protein sequence ID" value="TRL32788.1"/>
    <property type="molecule type" value="Genomic_DNA"/>
</dbReference>
<feature type="transmembrane region" description="Helical" evidence="2">
    <location>
        <begin position="255"/>
        <end position="272"/>
    </location>
</feature>
<feature type="region of interest" description="Disordered" evidence="1">
    <location>
        <begin position="356"/>
        <end position="379"/>
    </location>
</feature>
<keyword evidence="2" id="KW-1133">Transmembrane helix</keyword>
<proteinExistence type="predicted"/>
<name>A0A549ST86_METSR</name>
<evidence type="ECO:0000259" key="3">
    <source>
        <dbReference type="Pfam" id="PF01757"/>
    </source>
</evidence>
<feature type="compositionally biased region" description="Low complexity" evidence="1">
    <location>
        <begin position="365"/>
        <end position="379"/>
    </location>
</feature>
<feature type="domain" description="Acyltransferase 3" evidence="3">
    <location>
        <begin position="13"/>
        <end position="334"/>
    </location>
</feature>
<dbReference type="GO" id="GO:0000271">
    <property type="term" value="P:polysaccharide biosynthetic process"/>
    <property type="evidence" value="ECO:0007669"/>
    <property type="project" value="TreeGrafter"/>
</dbReference>
<comment type="caution">
    <text evidence="4">The sequence shown here is derived from an EMBL/GenBank/DDBJ whole genome shotgun (WGS) entry which is preliminary data.</text>
</comment>
<keyword evidence="4" id="KW-0808">Transferase</keyword>
<dbReference type="AlphaFoldDB" id="A0A549ST86"/>
<feature type="transmembrane region" description="Helical" evidence="2">
    <location>
        <begin position="148"/>
        <end position="165"/>
    </location>
</feature>
<dbReference type="PANTHER" id="PTHR23028">
    <property type="entry name" value="ACETYLTRANSFERASE"/>
    <property type="match status" value="1"/>
</dbReference>
<dbReference type="PANTHER" id="PTHR23028:SF53">
    <property type="entry name" value="ACYL_TRANSF_3 DOMAIN-CONTAINING PROTEIN"/>
    <property type="match status" value="1"/>
</dbReference>
<feature type="transmembrane region" description="Helical" evidence="2">
    <location>
        <begin position="172"/>
        <end position="193"/>
    </location>
</feature>